<dbReference type="PANTHER" id="PTHR44591">
    <property type="entry name" value="STRESS RESPONSE REGULATOR PROTEIN 1"/>
    <property type="match status" value="1"/>
</dbReference>
<proteinExistence type="predicted"/>
<dbReference type="OrthoDB" id="9789181at2"/>
<keyword evidence="1 2" id="KW-0597">Phosphoprotein</keyword>
<dbReference type="CDD" id="cd00156">
    <property type="entry name" value="REC"/>
    <property type="match status" value="1"/>
</dbReference>
<gene>
    <name evidence="4" type="ORF">GJJ30_14165</name>
</gene>
<dbReference type="InterPro" id="IPR001789">
    <property type="entry name" value="Sig_transdc_resp-reg_receiver"/>
</dbReference>
<keyword evidence="5" id="KW-1185">Reference proteome</keyword>
<dbReference type="PROSITE" id="PS50110">
    <property type="entry name" value="RESPONSE_REGULATORY"/>
    <property type="match status" value="1"/>
</dbReference>
<feature type="modified residue" description="4-aspartylphosphate" evidence="2">
    <location>
        <position position="56"/>
    </location>
</feature>
<dbReference type="GO" id="GO:0000160">
    <property type="term" value="P:phosphorelay signal transduction system"/>
    <property type="evidence" value="ECO:0007669"/>
    <property type="project" value="InterPro"/>
</dbReference>
<organism evidence="4 5">
    <name type="scientific">Larkinella terrae</name>
    <dbReference type="NCBI Taxonomy" id="2025311"/>
    <lineage>
        <taxon>Bacteria</taxon>
        <taxon>Pseudomonadati</taxon>
        <taxon>Bacteroidota</taxon>
        <taxon>Cytophagia</taxon>
        <taxon>Cytophagales</taxon>
        <taxon>Spirosomataceae</taxon>
        <taxon>Larkinella</taxon>
    </lineage>
</organism>
<protein>
    <submittedName>
        <fullName evidence="4">Response regulator</fullName>
    </submittedName>
</protein>
<evidence type="ECO:0000256" key="2">
    <source>
        <dbReference type="PROSITE-ProRule" id="PRU00169"/>
    </source>
</evidence>
<accession>A0A7K0EL60</accession>
<evidence type="ECO:0000256" key="1">
    <source>
        <dbReference type="ARBA" id="ARBA00022553"/>
    </source>
</evidence>
<dbReference type="SMART" id="SM00448">
    <property type="entry name" value="REC"/>
    <property type="match status" value="1"/>
</dbReference>
<feature type="domain" description="Response regulatory" evidence="3">
    <location>
        <begin position="6"/>
        <end position="121"/>
    </location>
</feature>
<dbReference type="Pfam" id="PF00072">
    <property type="entry name" value="Response_reg"/>
    <property type="match status" value="1"/>
</dbReference>
<dbReference type="InterPro" id="IPR050595">
    <property type="entry name" value="Bact_response_regulator"/>
</dbReference>
<dbReference type="RefSeq" id="WP_154175815.1">
    <property type="nucleotide sequence ID" value="NZ_WJXZ01000007.1"/>
</dbReference>
<sequence>MNSQPRILLADDDPAIRKFLSQILRKAGYQVVMASDGLEAIELLKTEPRPDLLLLDVMMPESTGLDVVAKSNELPQPVPAILMSAIDLPPVQRMVLLASPTPYLIKPFKPNELLSKIESILASASI</sequence>
<comment type="caution">
    <text evidence="4">The sequence shown here is derived from an EMBL/GenBank/DDBJ whole genome shotgun (WGS) entry which is preliminary data.</text>
</comment>
<dbReference type="InterPro" id="IPR011006">
    <property type="entry name" value="CheY-like_superfamily"/>
</dbReference>
<evidence type="ECO:0000313" key="5">
    <source>
        <dbReference type="Proteomes" id="UP000441754"/>
    </source>
</evidence>
<reference evidence="4 5" key="1">
    <citation type="journal article" date="2018" name="Antonie Van Leeuwenhoek">
        <title>Larkinella terrae sp. nov., isolated from soil on Jeju Island, South Korea.</title>
        <authorList>
            <person name="Ten L.N."/>
            <person name="Jeon J."/>
            <person name="Park S.J."/>
            <person name="Park S."/>
            <person name="Lee S.Y."/>
            <person name="Kim M.K."/>
            <person name="Jung H.Y."/>
        </authorList>
    </citation>
    <scope>NUCLEOTIDE SEQUENCE [LARGE SCALE GENOMIC DNA]</scope>
    <source>
        <strain evidence="4 5">KCTC 52001</strain>
    </source>
</reference>
<dbReference type="Gene3D" id="3.40.50.2300">
    <property type="match status" value="1"/>
</dbReference>
<dbReference type="EMBL" id="WJXZ01000007">
    <property type="protein sequence ID" value="MRS62442.1"/>
    <property type="molecule type" value="Genomic_DNA"/>
</dbReference>
<dbReference type="PANTHER" id="PTHR44591:SF3">
    <property type="entry name" value="RESPONSE REGULATORY DOMAIN-CONTAINING PROTEIN"/>
    <property type="match status" value="1"/>
</dbReference>
<dbReference type="AlphaFoldDB" id="A0A7K0EL60"/>
<dbReference type="Proteomes" id="UP000441754">
    <property type="component" value="Unassembled WGS sequence"/>
</dbReference>
<name>A0A7K0EL60_9BACT</name>
<dbReference type="SUPFAM" id="SSF52172">
    <property type="entry name" value="CheY-like"/>
    <property type="match status" value="1"/>
</dbReference>
<evidence type="ECO:0000313" key="4">
    <source>
        <dbReference type="EMBL" id="MRS62442.1"/>
    </source>
</evidence>
<evidence type="ECO:0000259" key="3">
    <source>
        <dbReference type="PROSITE" id="PS50110"/>
    </source>
</evidence>